<gene>
    <name evidence="1" type="ORF">LCGC14_2823760</name>
</gene>
<sequence length="164" mass="17805">MTKQKQLIGMTAAAAIALVVVLAVGFSTLQKSAARVDSSRALHDYLLEEEAALSTLKDKAALFEAKRRNSRGKDVHGAFNQVVSLLGLNDKLTSLKSLPGAASAEDERAEARFDGLTLNELVNLQFALDNSRMLILTRKANIRVSFENPELLNVTLSVSLIKPQ</sequence>
<dbReference type="EMBL" id="LAZR01053593">
    <property type="protein sequence ID" value="KKK80411.1"/>
    <property type="molecule type" value="Genomic_DNA"/>
</dbReference>
<evidence type="ECO:0000313" key="1">
    <source>
        <dbReference type="EMBL" id="KKK80411.1"/>
    </source>
</evidence>
<organism evidence="1">
    <name type="scientific">marine sediment metagenome</name>
    <dbReference type="NCBI Taxonomy" id="412755"/>
    <lineage>
        <taxon>unclassified sequences</taxon>
        <taxon>metagenomes</taxon>
        <taxon>ecological metagenomes</taxon>
    </lineage>
</organism>
<dbReference type="AlphaFoldDB" id="A0A0F9B7E1"/>
<name>A0A0F9B7E1_9ZZZZ</name>
<accession>A0A0F9B7E1</accession>
<proteinExistence type="predicted"/>
<protein>
    <recommendedName>
        <fullName evidence="2">General secretion pathway protein M</fullName>
    </recommendedName>
</protein>
<evidence type="ECO:0008006" key="2">
    <source>
        <dbReference type="Google" id="ProtNLM"/>
    </source>
</evidence>
<comment type="caution">
    <text evidence="1">The sequence shown here is derived from an EMBL/GenBank/DDBJ whole genome shotgun (WGS) entry which is preliminary data.</text>
</comment>
<reference evidence="1" key="1">
    <citation type="journal article" date="2015" name="Nature">
        <title>Complex archaea that bridge the gap between prokaryotes and eukaryotes.</title>
        <authorList>
            <person name="Spang A."/>
            <person name="Saw J.H."/>
            <person name="Jorgensen S.L."/>
            <person name="Zaremba-Niedzwiedzka K."/>
            <person name="Martijn J."/>
            <person name="Lind A.E."/>
            <person name="van Eijk R."/>
            <person name="Schleper C."/>
            <person name="Guy L."/>
            <person name="Ettema T.J."/>
        </authorList>
    </citation>
    <scope>NUCLEOTIDE SEQUENCE</scope>
</reference>